<reference evidence="11" key="3">
    <citation type="submission" date="2020-06" db="EMBL/GenBank/DDBJ databases">
        <title>Helianthus annuus Genome sequencing and assembly Release 2.</title>
        <authorList>
            <person name="Gouzy J."/>
            <person name="Langlade N."/>
            <person name="Munos S."/>
        </authorList>
    </citation>
    <scope>NUCLEOTIDE SEQUENCE</scope>
    <source>
        <tissue evidence="11">Leaves</tissue>
    </source>
</reference>
<dbReference type="Pfam" id="PF00182">
    <property type="entry name" value="Glyco_hydro_19"/>
    <property type="match status" value="1"/>
</dbReference>
<dbReference type="InterPro" id="IPR023346">
    <property type="entry name" value="Lysozyme-like_dom_sf"/>
</dbReference>
<keyword evidence="8" id="KW-0472">Membrane</keyword>
<reference evidence="11 13" key="1">
    <citation type="journal article" date="2017" name="Nature">
        <title>The sunflower genome provides insights into oil metabolism, flowering and Asterid evolution.</title>
        <authorList>
            <person name="Badouin H."/>
            <person name="Gouzy J."/>
            <person name="Grassa C.J."/>
            <person name="Murat F."/>
            <person name="Staton S.E."/>
            <person name="Cottret L."/>
            <person name="Lelandais-Briere C."/>
            <person name="Owens G.L."/>
            <person name="Carrere S."/>
            <person name="Mayjonade B."/>
            <person name="Legrand L."/>
            <person name="Gill N."/>
            <person name="Kane N.C."/>
            <person name="Bowers J.E."/>
            <person name="Hubner S."/>
            <person name="Bellec A."/>
            <person name="Berard A."/>
            <person name="Berges H."/>
            <person name="Blanchet N."/>
            <person name="Boniface M.C."/>
            <person name="Brunel D."/>
            <person name="Catrice O."/>
            <person name="Chaidir N."/>
            <person name="Claudel C."/>
            <person name="Donnadieu C."/>
            <person name="Faraut T."/>
            <person name="Fievet G."/>
            <person name="Helmstetter N."/>
            <person name="King M."/>
            <person name="Knapp S.J."/>
            <person name="Lai Z."/>
            <person name="Le Paslier M.C."/>
            <person name="Lippi Y."/>
            <person name="Lorenzon L."/>
            <person name="Mandel J.R."/>
            <person name="Marage G."/>
            <person name="Marchand G."/>
            <person name="Marquand E."/>
            <person name="Bret-Mestries E."/>
            <person name="Morien E."/>
            <person name="Nambeesan S."/>
            <person name="Nguyen T."/>
            <person name="Pegot-Espagnet P."/>
            <person name="Pouilly N."/>
            <person name="Raftis F."/>
            <person name="Sallet E."/>
            <person name="Schiex T."/>
            <person name="Thomas J."/>
            <person name="Vandecasteele C."/>
            <person name="Vares D."/>
            <person name="Vear F."/>
            <person name="Vautrin S."/>
            <person name="Crespi M."/>
            <person name="Mangin B."/>
            <person name="Burke J.M."/>
            <person name="Salse J."/>
            <person name="Munos S."/>
            <person name="Vincourt P."/>
            <person name="Rieseberg L.H."/>
            <person name="Langlade N.B."/>
        </authorList>
    </citation>
    <scope>NUCLEOTIDE SEQUENCE [LARGE SCALE GENOMIC DNA]</scope>
    <source>
        <strain evidence="13">cv. SF193</strain>
        <tissue evidence="11">Leaves</tissue>
    </source>
</reference>
<keyword evidence="5" id="KW-0119">Carbohydrate metabolism</keyword>
<dbReference type="PANTHER" id="PTHR22595">
    <property type="entry name" value="CHITINASE-RELATED"/>
    <property type="match status" value="1"/>
</dbReference>
<dbReference type="InterPro" id="IPR000726">
    <property type="entry name" value="Glyco_hydro_19_cat"/>
</dbReference>
<dbReference type="Gene3D" id="3.30.60.10">
    <property type="entry name" value="Endochitinase-like"/>
    <property type="match status" value="1"/>
</dbReference>
<dbReference type="PROSITE" id="PS50941">
    <property type="entry name" value="CHIT_BIND_I_2"/>
    <property type="match status" value="1"/>
</dbReference>
<dbReference type="PANTHER" id="PTHR22595:SF79">
    <property type="entry name" value="CHITINASE 12"/>
    <property type="match status" value="1"/>
</dbReference>
<keyword evidence="6 7" id="KW-1015">Disulfide bond</keyword>
<dbReference type="SMART" id="SM00270">
    <property type="entry name" value="ChtBD1"/>
    <property type="match status" value="1"/>
</dbReference>
<evidence type="ECO:0000256" key="2">
    <source>
        <dbReference type="ARBA" id="ARBA00009373"/>
    </source>
</evidence>
<keyword evidence="4" id="KW-0611">Plant defense</keyword>
<dbReference type="GO" id="GO:0006952">
    <property type="term" value="P:defense response"/>
    <property type="evidence" value="ECO:0007669"/>
    <property type="project" value="UniProtKB-KW"/>
</dbReference>
<dbReference type="GO" id="GO:0051707">
    <property type="term" value="P:response to other organism"/>
    <property type="evidence" value="ECO:0007669"/>
    <property type="project" value="UniProtKB-ARBA"/>
</dbReference>
<keyword evidence="5" id="KW-0146">Chitin degradation</keyword>
<dbReference type="GO" id="GO:0006032">
    <property type="term" value="P:chitin catabolic process"/>
    <property type="evidence" value="ECO:0007669"/>
    <property type="project" value="UniProtKB-KW"/>
</dbReference>
<evidence type="ECO:0000256" key="9">
    <source>
        <dbReference type="SAM" id="SignalP"/>
    </source>
</evidence>
<keyword evidence="3 7" id="KW-0147">Chitin-binding</keyword>
<keyword evidence="8" id="KW-1133">Transmembrane helix</keyword>
<feature type="domain" description="Chitin-binding type-1" evidence="10">
    <location>
        <begin position="18"/>
        <end position="61"/>
    </location>
</feature>
<keyword evidence="13" id="KW-1185">Reference proteome</keyword>
<evidence type="ECO:0000256" key="3">
    <source>
        <dbReference type="ARBA" id="ARBA00022669"/>
    </source>
</evidence>
<feature type="disulfide bond" evidence="7">
    <location>
        <begin position="30"/>
        <end position="42"/>
    </location>
</feature>
<sequence length="211" mass="22823">MIRFLPLTFVFLLASVSTQNCGRQGGNSPCPNGNCCSQYGYCGNTLAHCLPSNNCQYQCSGGGGGGGSNTVSAIITSSVFNQILKYRNNPRCKAPGFYTYNAFINAARSCNGFVPLEALKTGEESPRLSLLKPPMKQQVDGQVHQMAHMLGDIVLLENKTRPIGTVTPLTGHVPKATSVEDLYNYLSKFLLSVFTNIFFVTGLIVLVCGFY</sequence>
<evidence type="ECO:0000313" key="12">
    <source>
        <dbReference type="EMBL" id="OTG10482.1"/>
    </source>
</evidence>
<feature type="transmembrane region" description="Helical" evidence="8">
    <location>
        <begin position="189"/>
        <end position="210"/>
    </location>
</feature>
<feature type="disulfide bond" evidence="7">
    <location>
        <begin position="55"/>
        <end position="59"/>
    </location>
</feature>
<organism evidence="12 13">
    <name type="scientific">Helianthus annuus</name>
    <name type="common">Common sunflower</name>
    <dbReference type="NCBI Taxonomy" id="4232"/>
    <lineage>
        <taxon>Eukaryota</taxon>
        <taxon>Viridiplantae</taxon>
        <taxon>Streptophyta</taxon>
        <taxon>Embryophyta</taxon>
        <taxon>Tracheophyta</taxon>
        <taxon>Spermatophyta</taxon>
        <taxon>Magnoliopsida</taxon>
        <taxon>eudicotyledons</taxon>
        <taxon>Gunneridae</taxon>
        <taxon>Pentapetalae</taxon>
        <taxon>asterids</taxon>
        <taxon>campanulids</taxon>
        <taxon>Asterales</taxon>
        <taxon>Asteraceae</taxon>
        <taxon>Asteroideae</taxon>
        <taxon>Heliantheae alliance</taxon>
        <taxon>Heliantheae</taxon>
        <taxon>Helianthus</taxon>
    </lineage>
</organism>
<evidence type="ECO:0000259" key="10">
    <source>
        <dbReference type="PROSITE" id="PS50941"/>
    </source>
</evidence>
<feature type="disulfide bond" evidence="7">
    <location>
        <begin position="21"/>
        <end position="36"/>
    </location>
</feature>
<keyword evidence="9" id="KW-0732">Signal</keyword>
<dbReference type="SUPFAM" id="SSF53955">
    <property type="entry name" value="Lysozyme-like"/>
    <property type="match status" value="1"/>
</dbReference>
<keyword evidence="11" id="KW-0326">Glycosidase</keyword>
<comment type="similarity">
    <text evidence="2">Belongs to the glycosyl hydrolase 19 family. Chitinase class I subfamily.</text>
</comment>
<dbReference type="Gene3D" id="1.10.530.10">
    <property type="match status" value="1"/>
</dbReference>
<evidence type="ECO:0000256" key="8">
    <source>
        <dbReference type="SAM" id="Phobius"/>
    </source>
</evidence>
<dbReference type="Gramene" id="mRNA:HanXRQr2_Chr07g0287801">
    <property type="protein sequence ID" value="mRNA:HanXRQr2_Chr07g0287801"/>
    <property type="gene ID" value="HanXRQr2_Chr07g0287801"/>
</dbReference>
<evidence type="ECO:0000256" key="7">
    <source>
        <dbReference type="PROSITE-ProRule" id="PRU00261"/>
    </source>
</evidence>
<evidence type="ECO:0000313" key="13">
    <source>
        <dbReference type="Proteomes" id="UP000215914"/>
    </source>
</evidence>
<dbReference type="Pfam" id="PF00187">
    <property type="entry name" value="Chitin_bind_1"/>
    <property type="match status" value="1"/>
</dbReference>
<dbReference type="STRING" id="4232.A0A251TIP3"/>
<dbReference type="GO" id="GO:0008843">
    <property type="term" value="F:endochitinase activity"/>
    <property type="evidence" value="ECO:0007669"/>
    <property type="project" value="UniProtKB-EC"/>
</dbReference>
<keyword evidence="5" id="KW-0624">Polysaccharide degradation</keyword>
<feature type="chain" id="PRO_5012535600" evidence="9">
    <location>
        <begin position="19"/>
        <end position="211"/>
    </location>
</feature>
<evidence type="ECO:0000313" key="11">
    <source>
        <dbReference type="EMBL" id="KAF5798022.1"/>
    </source>
</evidence>
<protein>
    <submittedName>
        <fullName evidence="11">Chitinase</fullName>
        <ecNumber evidence="11">3.2.1.14</ecNumber>
    </submittedName>
    <submittedName>
        <fullName evidence="12">Putative glycoside hydrolase, family 19, Lysozyme-like domain protein</fullName>
    </submittedName>
</protein>
<dbReference type="InterPro" id="IPR001002">
    <property type="entry name" value="Chitin-bd_1"/>
</dbReference>
<dbReference type="InParanoid" id="A0A251TIP3"/>
<evidence type="ECO:0000256" key="4">
    <source>
        <dbReference type="ARBA" id="ARBA00022821"/>
    </source>
</evidence>
<name>A0A251TIP3_HELAN</name>
<evidence type="ECO:0000256" key="5">
    <source>
        <dbReference type="ARBA" id="ARBA00023024"/>
    </source>
</evidence>
<dbReference type="EC" id="3.2.1.14" evidence="11"/>
<comment type="function">
    <text evidence="1">Defense against chitin-containing fungal pathogens.</text>
</comment>
<dbReference type="AlphaFoldDB" id="A0A251TIP3"/>
<keyword evidence="12" id="KW-0378">Hydrolase</keyword>
<dbReference type="GO" id="GO:0016998">
    <property type="term" value="P:cell wall macromolecule catabolic process"/>
    <property type="evidence" value="ECO:0007669"/>
    <property type="project" value="InterPro"/>
</dbReference>
<dbReference type="Proteomes" id="UP000215914">
    <property type="component" value="Chromosome 10"/>
</dbReference>
<evidence type="ECO:0000256" key="1">
    <source>
        <dbReference type="ARBA" id="ARBA00003102"/>
    </source>
</evidence>
<feature type="signal peptide" evidence="9">
    <location>
        <begin position="1"/>
        <end position="18"/>
    </location>
</feature>
<proteinExistence type="inferred from homology"/>
<feature type="disulfide bond" evidence="7">
    <location>
        <begin position="35"/>
        <end position="49"/>
    </location>
</feature>
<accession>A0A251TIP3</accession>
<dbReference type="EMBL" id="MNCJ02000322">
    <property type="protein sequence ID" value="KAF5798022.1"/>
    <property type="molecule type" value="Genomic_DNA"/>
</dbReference>
<evidence type="ECO:0000256" key="6">
    <source>
        <dbReference type="ARBA" id="ARBA00023157"/>
    </source>
</evidence>
<dbReference type="SUPFAM" id="SSF57016">
    <property type="entry name" value="Plant lectins/antimicrobial peptides"/>
    <property type="match status" value="1"/>
</dbReference>
<dbReference type="CDD" id="cd00035">
    <property type="entry name" value="ChtBD1"/>
    <property type="match status" value="1"/>
</dbReference>
<reference evidence="12" key="2">
    <citation type="submission" date="2017-02" db="EMBL/GenBank/DDBJ databases">
        <title>Sunflower complete genome.</title>
        <authorList>
            <person name="Langlade N."/>
            <person name="Munos S."/>
        </authorList>
    </citation>
    <scope>NUCLEOTIDE SEQUENCE [LARGE SCALE GENOMIC DNA]</scope>
    <source>
        <tissue evidence="12">Leaves</tissue>
    </source>
</reference>
<keyword evidence="8" id="KW-0812">Transmembrane</keyword>
<dbReference type="InterPro" id="IPR036861">
    <property type="entry name" value="Endochitinase-like_sf"/>
</dbReference>
<dbReference type="GO" id="GO:0008061">
    <property type="term" value="F:chitin binding"/>
    <property type="evidence" value="ECO:0007669"/>
    <property type="project" value="UniProtKB-UniRule"/>
</dbReference>
<gene>
    <name evidence="12" type="ORF">HannXRQ_Chr10g0288041</name>
    <name evidence="11" type="ORF">HanXRQr2_Chr07g0287801</name>
</gene>
<dbReference type="EMBL" id="CM007899">
    <property type="protein sequence ID" value="OTG10482.1"/>
    <property type="molecule type" value="Genomic_DNA"/>
</dbReference>